<evidence type="ECO:0000256" key="1">
    <source>
        <dbReference type="ARBA" id="ARBA00038158"/>
    </source>
</evidence>
<dbReference type="Proteomes" id="UP000838763">
    <property type="component" value="Unassembled WGS sequence"/>
</dbReference>
<evidence type="ECO:0000313" key="3">
    <source>
        <dbReference type="EMBL" id="CAI4217786.1"/>
    </source>
</evidence>
<sequence>MENGRRYHAYKEGTYYLPNDEDESFRLGLQHHTYTLTYDGELYLCPAGRDQPVSRVLDCGTGTGLWAIDFGLELADENPEATVIGVDLSPTQPPLLLLIKVLLAHSVPPNVSFYVDDLEENWIYTTPFDFVHARMLTGALKSWPRLFEQSYENLVPGGWLEVSDITLPVRCDDDTFREDSDLAKWSGLMLEASHILDSPLDSAYSYQKQLQDAGFINVVERRFKWPHNHWPKARKYKEIGDGVSGLSLALFTRGLGWTAEDVEIFLAGVRKDMKDVRMHTYYCVITVYGQKPYDTDPLSQTETGSSPPPEPQPDE</sequence>
<gene>
    <name evidence="3" type="ORF">PPNO1_LOCUS7388</name>
</gene>
<name>A0A9P1H939_9PEZI</name>
<dbReference type="GO" id="GO:0008168">
    <property type="term" value="F:methyltransferase activity"/>
    <property type="evidence" value="ECO:0007669"/>
    <property type="project" value="TreeGrafter"/>
</dbReference>
<reference evidence="3" key="1">
    <citation type="submission" date="2022-11" db="EMBL/GenBank/DDBJ databases">
        <authorList>
            <person name="Scott C."/>
            <person name="Bruce N."/>
        </authorList>
    </citation>
    <scope>NUCLEOTIDE SEQUENCE</scope>
</reference>
<proteinExistence type="inferred from homology"/>
<organism evidence="3 4">
    <name type="scientific">Parascedosporium putredinis</name>
    <dbReference type="NCBI Taxonomy" id="1442378"/>
    <lineage>
        <taxon>Eukaryota</taxon>
        <taxon>Fungi</taxon>
        <taxon>Dikarya</taxon>
        <taxon>Ascomycota</taxon>
        <taxon>Pezizomycotina</taxon>
        <taxon>Sordariomycetes</taxon>
        <taxon>Hypocreomycetidae</taxon>
        <taxon>Microascales</taxon>
        <taxon>Microascaceae</taxon>
        <taxon>Parascedosporium</taxon>
    </lineage>
</organism>
<dbReference type="EMBL" id="CALLCH030000017">
    <property type="protein sequence ID" value="CAI4217786.1"/>
    <property type="molecule type" value="Genomic_DNA"/>
</dbReference>
<dbReference type="InterPro" id="IPR029063">
    <property type="entry name" value="SAM-dependent_MTases_sf"/>
</dbReference>
<dbReference type="SUPFAM" id="SSF53335">
    <property type="entry name" value="S-adenosyl-L-methionine-dependent methyltransferases"/>
    <property type="match status" value="1"/>
</dbReference>
<comment type="similarity">
    <text evidence="1">Belongs to the methyltransferase superfamily. LaeA methyltransferase family.</text>
</comment>
<dbReference type="Pfam" id="PF13489">
    <property type="entry name" value="Methyltransf_23"/>
    <property type="match status" value="1"/>
</dbReference>
<dbReference type="OrthoDB" id="2013972at2759"/>
<dbReference type="AlphaFoldDB" id="A0A9P1H939"/>
<feature type="region of interest" description="Disordered" evidence="2">
    <location>
        <begin position="294"/>
        <end position="315"/>
    </location>
</feature>
<protein>
    <recommendedName>
        <fullName evidence="5">S-adenosyl-L-methionine-dependent methyltransferase</fullName>
    </recommendedName>
</protein>
<feature type="compositionally biased region" description="Pro residues" evidence="2">
    <location>
        <begin position="306"/>
        <end position="315"/>
    </location>
</feature>
<accession>A0A9P1H939</accession>
<evidence type="ECO:0000313" key="4">
    <source>
        <dbReference type="Proteomes" id="UP000838763"/>
    </source>
</evidence>
<comment type="caution">
    <text evidence="3">The sequence shown here is derived from an EMBL/GenBank/DDBJ whole genome shotgun (WGS) entry which is preliminary data.</text>
</comment>
<keyword evidence="4" id="KW-1185">Reference proteome</keyword>
<dbReference type="CDD" id="cd02440">
    <property type="entry name" value="AdoMet_MTases"/>
    <property type="match status" value="1"/>
</dbReference>
<dbReference type="PANTHER" id="PTHR43591:SF31">
    <property type="entry name" value="LAEA-LIKE, PUTATIVE (AFU_ORTHOLOGUE AFUA_8G01930)-RELATED"/>
    <property type="match status" value="1"/>
</dbReference>
<dbReference type="PANTHER" id="PTHR43591">
    <property type="entry name" value="METHYLTRANSFERASE"/>
    <property type="match status" value="1"/>
</dbReference>
<dbReference type="Gene3D" id="3.40.50.150">
    <property type="entry name" value="Vaccinia Virus protein VP39"/>
    <property type="match status" value="1"/>
</dbReference>
<evidence type="ECO:0008006" key="5">
    <source>
        <dbReference type="Google" id="ProtNLM"/>
    </source>
</evidence>
<evidence type="ECO:0000256" key="2">
    <source>
        <dbReference type="SAM" id="MobiDB-lite"/>
    </source>
</evidence>